<dbReference type="InterPro" id="IPR008988">
    <property type="entry name" value="Transcriptional_repressor_C"/>
</dbReference>
<evidence type="ECO:0000256" key="5">
    <source>
        <dbReference type="HAMAP-Rule" id="MF_00978"/>
    </source>
</evidence>
<dbReference type="InterPro" id="IPR013196">
    <property type="entry name" value="HTH_11"/>
</dbReference>
<dbReference type="InterPro" id="IPR036388">
    <property type="entry name" value="WH-like_DNA-bd_sf"/>
</dbReference>
<evidence type="ECO:0000256" key="1">
    <source>
        <dbReference type="ARBA" id="ARBA00022598"/>
    </source>
</evidence>
<evidence type="ECO:0000259" key="6">
    <source>
        <dbReference type="PROSITE" id="PS51733"/>
    </source>
</evidence>
<feature type="binding site" evidence="5">
    <location>
        <position position="117"/>
    </location>
    <ligand>
        <name>biotin</name>
        <dbReference type="ChEBI" id="CHEBI:57586"/>
    </ligand>
</feature>
<dbReference type="HAMAP" id="MF_00978">
    <property type="entry name" value="Bifunct_BirA"/>
    <property type="match status" value="1"/>
</dbReference>
<keyword evidence="4 5" id="KW-0092">Biotin</keyword>
<keyword evidence="5" id="KW-0238">DNA-binding</keyword>
<feature type="domain" description="BPL/LPL catalytic" evidence="6">
    <location>
        <begin position="79"/>
        <end position="262"/>
    </location>
</feature>
<dbReference type="GO" id="GO:0004077">
    <property type="term" value="F:biotin--[biotin carboxyl-carrier protein] ligase activity"/>
    <property type="evidence" value="ECO:0007669"/>
    <property type="project" value="UniProtKB-EC"/>
</dbReference>
<comment type="caution">
    <text evidence="5">Lacks conserved residue(s) required for the propagation of feature annotation.</text>
</comment>
<feature type="DNA-binding region" description="H-T-H motif" evidence="5">
    <location>
        <begin position="23"/>
        <end position="42"/>
    </location>
</feature>
<dbReference type="EMBL" id="CAWVOH010000001">
    <property type="protein sequence ID" value="CAK8053776.1"/>
    <property type="molecule type" value="Genomic_DNA"/>
</dbReference>
<proteinExistence type="inferred from homology"/>
<sequence length="331" mass="36984">MTQTTKDAVLTEFLNNPGRYISGDFIAGELGLSRESIWKAIQQLRREGHEIVSKKKSGYCYLRTAKLNAAVIEKYLPEQDVCRTIVFDQIDSTQIYAKDYISQHKIEEPLAVVTASQTAGYGRRGRHFYSPEGNGLYISLILPVQESRIEAGLLTTSAAAAIVGVLESFFPDKEFQLKWVNDFLLKQHKIGGIITEAVMDLESQTYSALILGFALNIQPSNFPEEISQKAGTILDERDESLDYNLLTAYLLDALIEMYEHYQDGRYMAFYRQHSALIGQQVTVQIGTELVEGTVTGIDDQGALLLKTTAGDDRTVYSGEVTKVKLMSNLNL</sequence>
<comment type="similarity">
    <text evidence="5">Belongs to the biotin--protein ligase family.</text>
</comment>
<dbReference type="RefSeq" id="WP_349641327.1">
    <property type="nucleotide sequence ID" value="NZ_CAWVOH010000001.1"/>
</dbReference>
<dbReference type="Gene3D" id="2.30.30.100">
    <property type="match status" value="1"/>
</dbReference>
<keyword evidence="5" id="KW-0678">Repressor</keyword>
<keyword evidence="2 5" id="KW-0547">Nucleotide-binding</keyword>
<feature type="binding site" evidence="5">
    <location>
        <position position="189"/>
    </location>
    <ligand>
        <name>biotin</name>
        <dbReference type="ChEBI" id="CHEBI:57586"/>
    </ligand>
</feature>
<protein>
    <recommendedName>
        <fullName evidence="5">Bifunctional ligase/repressor BirA</fullName>
    </recommendedName>
    <alternativeName>
        <fullName evidence="5">Biotin--[acetyl-CoA-carboxylase] ligase</fullName>
        <ecNumber evidence="5">6.3.4.15</ecNumber>
    </alternativeName>
    <alternativeName>
        <fullName evidence="5">Biotin--protein ligase</fullName>
    </alternativeName>
    <alternativeName>
        <fullName evidence="5">Biotin-[acetyl-CoA carboxylase] synthetase</fullName>
    </alternativeName>
</protein>
<dbReference type="SUPFAM" id="SSF55681">
    <property type="entry name" value="Class II aaRS and biotin synthetases"/>
    <property type="match status" value="1"/>
</dbReference>
<gene>
    <name evidence="5" type="primary">birA</name>
    <name evidence="7" type="ORF">R54876_GBNLAHCA_00335</name>
</gene>
<evidence type="ECO:0000313" key="7">
    <source>
        <dbReference type="EMBL" id="CAK8053776.1"/>
    </source>
</evidence>
<dbReference type="InterPro" id="IPR003142">
    <property type="entry name" value="BPL_C"/>
</dbReference>
<comment type="caution">
    <text evidence="7">The sequence shown here is derived from an EMBL/GenBank/DDBJ whole genome shotgun (WGS) entry which is preliminary data.</text>
</comment>
<accession>A0ABM9N3P0</accession>
<dbReference type="InterPro" id="IPR030855">
    <property type="entry name" value="Bifunct_BirA"/>
</dbReference>
<dbReference type="PANTHER" id="PTHR12835">
    <property type="entry name" value="BIOTIN PROTEIN LIGASE"/>
    <property type="match status" value="1"/>
</dbReference>
<dbReference type="PANTHER" id="PTHR12835:SF5">
    <property type="entry name" value="BIOTIN--PROTEIN LIGASE"/>
    <property type="match status" value="1"/>
</dbReference>
<comment type="catalytic activity">
    <reaction evidence="5">
        <text>biotin + L-lysyl-[protein] + ATP = N(6)-biotinyl-L-lysyl-[protein] + AMP + diphosphate + H(+)</text>
        <dbReference type="Rhea" id="RHEA:11756"/>
        <dbReference type="Rhea" id="RHEA-COMP:9752"/>
        <dbReference type="Rhea" id="RHEA-COMP:10505"/>
        <dbReference type="ChEBI" id="CHEBI:15378"/>
        <dbReference type="ChEBI" id="CHEBI:29969"/>
        <dbReference type="ChEBI" id="CHEBI:30616"/>
        <dbReference type="ChEBI" id="CHEBI:33019"/>
        <dbReference type="ChEBI" id="CHEBI:57586"/>
        <dbReference type="ChEBI" id="CHEBI:83144"/>
        <dbReference type="ChEBI" id="CHEBI:456215"/>
        <dbReference type="EC" id="6.3.4.15"/>
    </reaction>
</comment>
<evidence type="ECO:0000313" key="8">
    <source>
        <dbReference type="Proteomes" id="UP001314241"/>
    </source>
</evidence>
<keyword evidence="5" id="KW-0804">Transcription</keyword>
<dbReference type="InterPro" id="IPR004408">
    <property type="entry name" value="Biotin_CoA_COase_ligase"/>
</dbReference>
<keyword evidence="5" id="KW-0805">Transcription regulation</keyword>
<keyword evidence="8" id="KW-1185">Reference proteome</keyword>
<name>A0ABM9N3P0_9LACO</name>
<dbReference type="SUPFAM" id="SSF46785">
    <property type="entry name" value="Winged helix' DNA-binding domain"/>
    <property type="match status" value="1"/>
</dbReference>
<dbReference type="InterPro" id="IPR004143">
    <property type="entry name" value="BPL_LPL_catalytic"/>
</dbReference>
<dbReference type="NCBIfam" id="TIGR00121">
    <property type="entry name" value="birA_ligase"/>
    <property type="match status" value="1"/>
</dbReference>
<dbReference type="EC" id="6.3.4.15" evidence="5"/>
<dbReference type="InterPro" id="IPR036390">
    <property type="entry name" value="WH_DNA-bd_sf"/>
</dbReference>
<dbReference type="PROSITE" id="PS51733">
    <property type="entry name" value="BPL_LPL_CATALYTIC"/>
    <property type="match status" value="1"/>
</dbReference>
<dbReference type="Pfam" id="PF08279">
    <property type="entry name" value="HTH_11"/>
    <property type="match status" value="1"/>
</dbReference>
<reference evidence="7 8" key="1">
    <citation type="submission" date="2024-01" db="EMBL/GenBank/DDBJ databases">
        <authorList>
            <person name="Botero Cardona J."/>
        </authorList>
    </citation>
    <scope>NUCLEOTIDE SEQUENCE [LARGE SCALE GENOMIC DNA]</scope>
    <source>
        <strain evidence="7 8">LMG 33000</strain>
    </source>
</reference>
<evidence type="ECO:0000256" key="3">
    <source>
        <dbReference type="ARBA" id="ARBA00022840"/>
    </source>
</evidence>
<dbReference type="Proteomes" id="UP001314241">
    <property type="component" value="Unassembled WGS sequence"/>
</dbReference>
<evidence type="ECO:0000256" key="2">
    <source>
        <dbReference type="ARBA" id="ARBA00022741"/>
    </source>
</evidence>
<dbReference type="Gene3D" id="3.30.930.10">
    <property type="entry name" value="Bira Bifunctional Protein, Domain 2"/>
    <property type="match status" value="1"/>
</dbReference>
<comment type="function">
    <text evidence="5">Acts both as a biotin--[acetyl-CoA-carboxylase] ligase and a repressor.</text>
</comment>
<evidence type="ECO:0000256" key="4">
    <source>
        <dbReference type="ARBA" id="ARBA00023267"/>
    </source>
</evidence>
<organism evidence="7 8">
    <name type="scientific">Eupransor demetentiae</name>
    <dbReference type="NCBI Taxonomy" id="3109584"/>
    <lineage>
        <taxon>Bacteria</taxon>
        <taxon>Bacillati</taxon>
        <taxon>Bacillota</taxon>
        <taxon>Bacilli</taxon>
        <taxon>Lactobacillales</taxon>
        <taxon>Lactobacillaceae</taxon>
        <taxon>Eupransor</taxon>
    </lineage>
</organism>
<dbReference type="Pfam" id="PF03099">
    <property type="entry name" value="BPL_LplA_LipB"/>
    <property type="match status" value="1"/>
</dbReference>
<dbReference type="SUPFAM" id="SSF50037">
    <property type="entry name" value="C-terminal domain of transcriptional repressors"/>
    <property type="match status" value="1"/>
</dbReference>
<dbReference type="Gene3D" id="1.10.10.10">
    <property type="entry name" value="Winged helix-like DNA-binding domain superfamily/Winged helix DNA-binding domain"/>
    <property type="match status" value="1"/>
</dbReference>
<dbReference type="Pfam" id="PF02237">
    <property type="entry name" value="BPL_C"/>
    <property type="match status" value="1"/>
</dbReference>
<keyword evidence="1 5" id="KW-0436">Ligase</keyword>
<keyword evidence="3 5" id="KW-0067">ATP-binding</keyword>
<dbReference type="InterPro" id="IPR045864">
    <property type="entry name" value="aa-tRNA-synth_II/BPL/LPL"/>
</dbReference>